<gene>
    <name evidence="2" type="ORF">JKP88DRAFT_267273</name>
</gene>
<name>A0A835ZFB5_9STRA</name>
<feature type="region of interest" description="Disordered" evidence="1">
    <location>
        <begin position="22"/>
        <end position="46"/>
    </location>
</feature>
<comment type="caution">
    <text evidence="2">The sequence shown here is derived from an EMBL/GenBank/DDBJ whole genome shotgun (WGS) entry which is preliminary data.</text>
</comment>
<reference evidence="2" key="1">
    <citation type="submission" date="2021-02" db="EMBL/GenBank/DDBJ databases">
        <title>First Annotated Genome of the Yellow-green Alga Tribonema minus.</title>
        <authorList>
            <person name="Mahan K.M."/>
        </authorList>
    </citation>
    <scope>NUCLEOTIDE SEQUENCE</scope>
    <source>
        <strain evidence="2">UTEX B ZZ1240</strain>
    </source>
</reference>
<dbReference type="EMBL" id="JAFCMP010000050">
    <property type="protein sequence ID" value="KAG5189424.1"/>
    <property type="molecule type" value="Genomic_DNA"/>
</dbReference>
<protein>
    <submittedName>
        <fullName evidence="2">Uncharacterized protein</fullName>
    </submittedName>
</protein>
<evidence type="ECO:0000313" key="3">
    <source>
        <dbReference type="Proteomes" id="UP000664859"/>
    </source>
</evidence>
<evidence type="ECO:0000313" key="2">
    <source>
        <dbReference type="EMBL" id="KAG5189424.1"/>
    </source>
</evidence>
<dbReference type="AlphaFoldDB" id="A0A835ZFB5"/>
<accession>A0A835ZFB5</accession>
<organism evidence="2 3">
    <name type="scientific">Tribonema minus</name>
    <dbReference type="NCBI Taxonomy" id="303371"/>
    <lineage>
        <taxon>Eukaryota</taxon>
        <taxon>Sar</taxon>
        <taxon>Stramenopiles</taxon>
        <taxon>Ochrophyta</taxon>
        <taxon>PX clade</taxon>
        <taxon>Xanthophyceae</taxon>
        <taxon>Tribonematales</taxon>
        <taxon>Tribonemataceae</taxon>
        <taxon>Tribonema</taxon>
    </lineage>
</organism>
<dbReference type="Proteomes" id="UP000664859">
    <property type="component" value="Unassembled WGS sequence"/>
</dbReference>
<keyword evidence="3" id="KW-1185">Reference proteome</keyword>
<sequence>MGGHAQVAAAAVQHDMASNLSDDAGRIDAQSGHGGHEGGAASAYTASGPAHGRPIYWSTYRRNEDGTLDVGPGWSGNNYDTYTAESTRNIYNVFHDPSPYPCNTCYRNHWERFFPLHNSSSLKRFGGNEQSKVIMVLGPKALDGSNAERAAEKEKARVYCKRFNNYICTAIIAGLQRLLAVQLQDPRDLRTSFNKADFQAIFTTRIPSLDCDVGGDWSYQRDERVPSRFFLKRKLRLQKAVVNAIARFDRKYQLGTLDVTAALPTTTISTSVNTKQELGPVRVAAGFDVDGRNVDVVLVHDLAARSGAMSVAAALFICSVDAVPIIKQGLDAFGTNFASAKVIISREETSVLSIGVNDKLEAIWNFQTVFEGRVCALLQFRIALLI</sequence>
<proteinExistence type="predicted"/>
<evidence type="ECO:0000256" key="1">
    <source>
        <dbReference type="SAM" id="MobiDB-lite"/>
    </source>
</evidence>